<keyword evidence="4" id="KW-1185">Reference proteome</keyword>
<reference evidence="2" key="1">
    <citation type="submission" date="2022-10" db="EMBL/GenBank/DDBJ databases">
        <authorList>
            <person name="Chen Y."/>
            <person name="Dougan E. K."/>
            <person name="Chan C."/>
            <person name="Rhodes N."/>
            <person name="Thang M."/>
        </authorList>
    </citation>
    <scope>NUCLEOTIDE SEQUENCE</scope>
</reference>
<organism evidence="2">
    <name type="scientific">Cladocopium goreaui</name>
    <dbReference type="NCBI Taxonomy" id="2562237"/>
    <lineage>
        <taxon>Eukaryota</taxon>
        <taxon>Sar</taxon>
        <taxon>Alveolata</taxon>
        <taxon>Dinophyceae</taxon>
        <taxon>Suessiales</taxon>
        <taxon>Symbiodiniaceae</taxon>
        <taxon>Cladocopium</taxon>
    </lineage>
</organism>
<dbReference type="EMBL" id="CAMXCT010006582">
    <property type="protein sequence ID" value="CAI4016402.1"/>
    <property type="molecule type" value="Genomic_DNA"/>
</dbReference>
<dbReference type="Proteomes" id="UP001152797">
    <property type="component" value="Unassembled WGS sequence"/>
</dbReference>
<feature type="region of interest" description="Disordered" evidence="1">
    <location>
        <begin position="516"/>
        <end position="554"/>
    </location>
</feature>
<dbReference type="InterPro" id="IPR011990">
    <property type="entry name" value="TPR-like_helical_dom_sf"/>
</dbReference>
<evidence type="ECO:0000313" key="4">
    <source>
        <dbReference type="Proteomes" id="UP001152797"/>
    </source>
</evidence>
<evidence type="ECO:0000313" key="3">
    <source>
        <dbReference type="EMBL" id="CAL4803714.1"/>
    </source>
</evidence>
<dbReference type="SUPFAM" id="SSF48452">
    <property type="entry name" value="TPR-like"/>
    <property type="match status" value="1"/>
</dbReference>
<accession>A0A9P1DTH8</accession>
<proteinExistence type="predicted"/>
<gene>
    <name evidence="2" type="ORF">C1SCF055_LOCUS41148</name>
</gene>
<name>A0A9P1DTH8_9DINO</name>
<dbReference type="EMBL" id="CAMXCT030006582">
    <property type="protein sequence ID" value="CAL4803714.1"/>
    <property type="molecule type" value="Genomic_DNA"/>
</dbReference>
<dbReference type="AlphaFoldDB" id="A0A9P1DTH8"/>
<protein>
    <submittedName>
        <fullName evidence="3">Glucan endo-1,3-beta-glucosidase</fullName>
    </submittedName>
</protein>
<dbReference type="Gene3D" id="1.25.40.10">
    <property type="entry name" value="Tetratricopeptide repeat domain"/>
    <property type="match status" value="1"/>
</dbReference>
<evidence type="ECO:0000256" key="1">
    <source>
        <dbReference type="SAM" id="MobiDB-lite"/>
    </source>
</evidence>
<comment type="caution">
    <text evidence="2">The sequence shown here is derived from an EMBL/GenBank/DDBJ whole genome shotgun (WGS) entry which is preliminary data.</text>
</comment>
<dbReference type="OrthoDB" id="414649at2759"/>
<reference evidence="3 4" key="2">
    <citation type="submission" date="2024-05" db="EMBL/GenBank/DDBJ databases">
        <authorList>
            <person name="Chen Y."/>
            <person name="Shah S."/>
            <person name="Dougan E. K."/>
            <person name="Thang M."/>
            <person name="Chan C."/>
        </authorList>
    </citation>
    <scope>NUCLEOTIDE SEQUENCE [LARGE SCALE GENOMIC DNA]</scope>
</reference>
<evidence type="ECO:0000313" key="2">
    <source>
        <dbReference type="EMBL" id="CAI4016402.1"/>
    </source>
</evidence>
<dbReference type="EMBL" id="CAMXCT020006582">
    <property type="protein sequence ID" value="CAL1169777.1"/>
    <property type="molecule type" value="Genomic_DNA"/>
</dbReference>
<sequence length="568" mass="63521">MLDALGARPACPRTGSTSGLLEKAFSCLRAGDGKQAEELFASAVLVTAAAPNVDAIYGMGVFLEVSHRHTEMLQWMDLAIELDPRHLAAWEARSRCQEHHGRLAEALAGYRHLSRLDGRLTRRRDGLLDHQQVYIIPMDVWSENVAEDLTVSARPLQTEWQENFQKPEPSAAPAALKGGVAAWDQVLNEELLRQLDACVDDHFHYIFTHRRVFWADEDFPGSAANMWLPSERAPRSAPEVAALGILQHVLQEDAAEFSGVEYWARVRSFNLGAAFHYDTAVDAKDVHGDWIHGNPWRPQWSCVLYLTDGGPTLVLDQVHCDAGYVDPVLPAAGHLCMARRNRLLIFRADLFHGSLPEKIWLDTDMSRKVFIFNFWRRHVPESPSCQPPKLARHVAMQRHRLKAEDVATSQAQLAEHFAASPLTAPRAVQPQLLATKEDFPHSSDLDYLPVPLPMPSMSRLCAERGFYRLDWLKAAAGSKCGVGASPVQVDPSPLQMTFRQPLVVIRRDQAVEVDMSPSFDPDSPEDHRGCWGASTGQRFQRPEAQKPAEPWDTATIRIAMSEKKGQKG</sequence>